<gene>
    <name evidence="2" type="ORF">MOF03_17405</name>
</gene>
<dbReference type="AlphaFoldDB" id="A0A9Q4EMI3"/>
<reference evidence="2" key="1">
    <citation type="submission" date="2022-02" db="EMBL/GenBank/DDBJ databases">
        <title>Crop Bioprotection Bacillus Genome Sequencing.</title>
        <authorList>
            <person name="Dunlap C."/>
        </authorList>
    </citation>
    <scope>NUCLEOTIDE SEQUENCE</scope>
    <source>
        <strain evidence="2">EC49O2N-C10</strain>
    </source>
</reference>
<dbReference type="EMBL" id="JALAWA010000012">
    <property type="protein sequence ID" value="MCY9186390.1"/>
    <property type="molecule type" value="Genomic_DNA"/>
</dbReference>
<accession>A0A9Q4EMI3</accession>
<sequence>MIKNEIDSISDTITNAIFSPLKSWAEHSQGNWSILIGSGFVLLVVGLILTIVFHKKMGKTDERTNQIALKGCLCMLYALILCDLIFPKEYMWQVFFLFKYSIAFFASAIYLAVRYKKDFL</sequence>
<comment type="caution">
    <text evidence="2">The sequence shown here is derived from an EMBL/GenBank/DDBJ whole genome shotgun (WGS) entry which is preliminary data.</text>
</comment>
<dbReference type="RefSeq" id="WP_268498522.1">
    <property type="nucleotide sequence ID" value="NZ_JALAVZ010000012.1"/>
</dbReference>
<evidence type="ECO:0000313" key="2">
    <source>
        <dbReference type="EMBL" id="MCY9186390.1"/>
    </source>
</evidence>
<evidence type="ECO:0000256" key="1">
    <source>
        <dbReference type="SAM" id="Phobius"/>
    </source>
</evidence>
<feature type="transmembrane region" description="Helical" evidence="1">
    <location>
        <begin position="32"/>
        <end position="55"/>
    </location>
</feature>
<name>A0A9Q4EMI3_9BACI</name>
<keyword evidence="1" id="KW-0812">Transmembrane</keyword>
<proteinExistence type="predicted"/>
<protein>
    <submittedName>
        <fullName evidence="2">DUF2178 domain-containing protein</fullName>
    </submittedName>
</protein>
<keyword evidence="1" id="KW-1133">Transmembrane helix</keyword>
<dbReference type="Proteomes" id="UP001073053">
    <property type="component" value="Unassembled WGS sequence"/>
</dbReference>
<feature type="transmembrane region" description="Helical" evidence="1">
    <location>
        <begin position="67"/>
        <end position="86"/>
    </location>
</feature>
<organism evidence="2 3">
    <name type="scientific">Bacillus halotolerans</name>
    <dbReference type="NCBI Taxonomy" id="260554"/>
    <lineage>
        <taxon>Bacteria</taxon>
        <taxon>Bacillati</taxon>
        <taxon>Bacillota</taxon>
        <taxon>Bacilli</taxon>
        <taxon>Bacillales</taxon>
        <taxon>Bacillaceae</taxon>
        <taxon>Bacillus</taxon>
    </lineage>
</organism>
<keyword evidence="1" id="KW-0472">Membrane</keyword>
<evidence type="ECO:0000313" key="3">
    <source>
        <dbReference type="Proteomes" id="UP001073053"/>
    </source>
</evidence>
<feature type="transmembrane region" description="Helical" evidence="1">
    <location>
        <begin position="92"/>
        <end position="113"/>
    </location>
</feature>